<gene>
    <name evidence="1" type="ORF">LCGC14_0746510</name>
</gene>
<comment type="caution">
    <text evidence="1">The sequence shown here is derived from an EMBL/GenBank/DDBJ whole genome shotgun (WGS) entry which is preliminary data.</text>
</comment>
<accession>A0A0F9SQ95</accession>
<reference evidence="1" key="1">
    <citation type="journal article" date="2015" name="Nature">
        <title>Complex archaea that bridge the gap between prokaryotes and eukaryotes.</title>
        <authorList>
            <person name="Spang A."/>
            <person name="Saw J.H."/>
            <person name="Jorgensen S.L."/>
            <person name="Zaremba-Niedzwiedzka K."/>
            <person name="Martijn J."/>
            <person name="Lind A.E."/>
            <person name="van Eijk R."/>
            <person name="Schleper C."/>
            <person name="Guy L."/>
            <person name="Ettema T.J."/>
        </authorList>
    </citation>
    <scope>NUCLEOTIDE SEQUENCE</scope>
</reference>
<evidence type="ECO:0000313" key="1">
    <source>
        <dbReference type="EMBL" id="KKN39131.1"/>
    </source>
</evidence>
<protein>
    <submittedName>
        <fullName evidence="1">Uncharacterized protein</fullName>
    </submittedName>
</protein>
<proteinExistence type="predicted"/>
<organism evidence="1">
    <name type="scientific">marine sediment metagenome</name>
    <dbReference type="NCBI Taxonomy" id="412755"/>
    <lineage>
        <taxon>unclassified sequences</taxon>
        <taxon>metagenomes</taxon>
        <taxon>ecological metagenomes</taxon>
    </lineage>
</organism>
<dbReference type="AlphaFoldDB" id="A0A0F9SQ95"/>
<name>A0A0F9SQ95_9ZZZZ</name>
<sequence>MYSNRIGNITNAVLSEDEINHLWQGLKALEEHGQDPACVGLIDNDLVKKLIADLSNASVRYLESWGPISEAECKRQQEHCERQIKLAKITQERQQKEIDRVVRRYIAREKEEGLGKLSSEGITEKDIAGYKTDMSHVQKVKKKKGKKK</sequence>
<dbReference type="EMBL" id="LAZR01001781">
    <property type="protein sequence ID" value="KKN39131.1"/>
    <property type="molecule type" value="Genomic_DNA"/>
</dbReference>